<evidence type="ECO:0000313" key="2">
    <source>
        <dbReference type="Proteomes" id="UP000796880"/>
    </source>
</evidence>
<protein>
    <submittedName>
        <fullName evidence="1">Uncharacterized protein</fullName>
    </submittedName>
</protein>
<organism evidence="1 2">
    <name type="scientific">Rhamnella rubrinervis</name>
    <dbReference type="NCBI Taxonomy" id="2594499"/>
    <lineage>
        <taxon>Eukaryota</taxon>
        <taxon>Viridiplantae</taxon>
        <taxon>Streptophyta</taxon>
        <taxon>Embryophyta</taxon>
        <taxon>Tracheophyta</taxon>
        <taxon>Spermatophyta</taxon>
        <taxon>Magnoliopsida</taxon>
        <taxon>eudicotyledons</taxon>
        <taxon>Gunneridae</taxon>
        <taxon>Pentapetalae</taxon>
        <taxon>rosids</taxon>
        <taxon>fabids</taxon>
        <taxon>Rosales</taxon>
        <taxon>Rhamnaceae</taxon>
        <taxon>rhamnoid group</taxon>
        <taxon>Rhamneae</taxon>
        <taxon>Rhamnella</taxon>
    </lineage>
</organism>
<proteinExistence type="predicted"/>
<gene>
    <name evidence="1" type="ORF">FNV43_RR02710</name>
</gene>
<reference evidence="1" key="1">
    <citation type="submission" date="2020-03" db="EMBL/GenBank/DDBJ databases">
        <title>A high-quality chromosome-level genome assembly of a woody plant with both climbing and erect habits, Rhamnella rubrinervis.</title>
        <authorList>
            <person name="Lu Z."/>
            <person name="Yang Y."/>
            <person name="Zhu X."/>
            <person name="Sun Y."/>
        </authorList>
    </citation>
    <scope>NUCLEOTIDE SEQUENCE</scope>
    <source>
        <strain evidence="1">BYM</strain>
        <tissue evidence="1">Leaf</tissue>
    </source>
</reference>
<name>A0A8K0HGM5_9ROSA</name>
<keyword evidence="2" id="KW-1185">Reference proteome</keyword>
<sequence length="195" mass="22418">MKVEIMDRRMWWHATPLRGPDFCSFRGGDDFGRLWRLRRDNCAWLEEKHTVIQPGLRDNGFRGNILESKGMAVRVGKGLTKNTRSRRASPAGRTKRRMVDLRPFEKVDWPYPGFARLFEFVENRRNGAHQIPRGIPGRTTSPAVNNVENRKVIHSIHGGPRVEENVGMIEGVSRGSYAQYRYCEDPDIVFTNGGH</sequence>
<dbReference type="Proteomes" id="UP000796880">
    <property type="component" value="Unassembled WGS sequence"/>
</dbReference>
<dbReference type="AlphaFoldDB" id="A0A8K0HGM5"/>
<dbReference type="EMBL" id="VOIH02000002">
    <property type="protein sequence ID" value="KAF3452277.1"/>
    <property type="molecule type" value="Genomic_DNA"/>
</dbReference>
<accession>A0A8K0HGM5</accession>
<comment type="caution">
    <text evidence="1">The sequence shown here is derived from an EMBL/GenBank/DDBJ whole genome shotgun (WGS) entry which is preliminary data.</text>
</comment>
<evidence type="ECO:0000313" key="1">
    <source>
        <dbReference type="EMBL" id="KAF3452277.1"/>
    </source>
</evidence>